<comment type="caution">
    <text evidence="4">The sequence shown here is derived from an EMBL/GenBank/DDBJ whole genome shotgun (WGS) entry which is preliminary data.</text>
</comment>
<feature type="region of interest" description="Disordered" evidence="1">
    <location>
        <begin position="299"/>
        <end position="333"/>
    </location>
</feature>
<dbReference type="InterPro" id="IPR049326">
    <property type="entry name" value="Rhodopsin_dom_fungi"/>
</dbReference>
<keyword evidence="2" id="KW-1133">Transmembrane helix</keyword>
<organism evidence="4 5">
    <name type="scientific">Pochonia chlamydosporia 170</name>
    <dbReference type="NCBI Taxonomy" id="1380566"/>
    <lineage>
        <taxon>Eukaryota</taxon>
        <taxon>Fungi</taxon>
        <taxon>Dikarya</taxon>
        <taxon>Ascomycota</taxon>
        <taxon>Pezizomycotina</taxon>
        <taxon>Sordariomycetes</taxon>
        <taxon>Hypocreomycetidae</taxon>
        <taxon>Hypocreales</taxon>
        <taxon>Clavicipitaceae</taxon>
        <taxon>Pochonia</taxon>
    </lineage>
</organism>
<dbReference type="PANTHER" id="PTHR38794">
    <property type="entry name" value="INTEGRAL MEMBRANE PROTEIN"/>
    <property type="match status" value="1"/>
</dbReference>
<gene>
    <name evidence="4" type="ORF">VFPPC_12779</name>
</gene>
<feature type="compositionally biased region" description="Polar residues" evidence="1">
    <location>
        <begin position="300"/>
        <end position="333"/>
    </location>
</feature>
<keyword evidence="2" id="KW-0812">Transmembrane</keyword>
<dbReference type="EMBL" id="LSBJ02000001">
    <property type="protein sequence ID" value="OAQ72463.1"/>
    <property type="molecule type" value="Genomic_DNA"/>
</dbReference>
<dbReference type="PANTHER" id="PTHR38794:SF1">
    <property type="entry name" value="INTEGRAL MEMBRANE PROTEIN"/>
    <property type="match status" value="1"/>
</dbReference>
<protein>
    <recommendedName>
        <fullName evidence="3">Rhodopsin domain-containing protein</fullName>
    </recommendedName>
</protein>
<feature type="transmembrane region" description="Helical" evidence="2">
    <location>
        <begin position="20"/>
        <end position="41"/>
    </location>
</feature>
<keyword evidence="2" id="KW-0472">Membrane</keyword>
<evidence type="ECO:0000313" key="5">
    <source>
        <dbReference type="Proteomes" id="UP000078397"/>
    </source>
</evidence>
<dbReference type="RefSeq" id="XP_018148546.1">
    <property type="nucleotide sequence ID" value="XM_018290556.1"/>
</dbReference>
<evidence type="ECO:0000259" key="3">
    <source>
        <dbReference type="Pfam" id="PF20684"/>
    </source>
</evidence>
<keyword evidence="5" id="KW-1185">Reference proteome</keyword>
<feature type="transmembrane region" description="Helical" evidence="2">
    <location>
        <begin position="239"/>
        <end position="262"/>
    </location>
</feature>
<evidence type="ECO:0000256" key="2">
    <source>
        <dbReference type="SAM" id="Phobius"/>
    </source>
</evidence>
<feature type="transmembrane region" description="Helical" evidence="2">
    <location>
        <begin position="169"/>
        <end position="192"/>
    </location>
</feature>
<dbReference type="KEGG" id="pchm:VFPPC_12779"/>
<feature type="transmembrane region" description="Helical" evidence="2">
    <location>
        <begin position="95"/>
        <end position="115"/>
    </location>
</feature>
<evidence type="ECO:0000256" key="1">
    <source>
        <dbReference type="SAM" id="MobiDB-lite"/>
    </source>
</evidence>
<dbReference type="GeneID" id="28854550"/>
<feature type="transmembrane region" description="Helical" evidence="2">
    <location>
        <begin position="204"/>
        <end position="227"/>
    </location>
</feature>
<feature type="transmembrane region" description="Helical" evidence="2">
    <location>
        <begin position="53"/>
        <end position="75"/>
    </location>
</feature>
<reference evidence="4 5" key="1">
    <citation type="journal article" date="2016" name="PLoS Pathog.">
        <title>Biosynthesis of antibiotic leucinostatins in bio-control fungus Purpureocillium lilacinum and their inhibition on phytophthora revealed by genome mining.</title>
        <authorList>
            <person name="Wang G."/>
            <person name="Liu Z."/>
            <person name="Lin R."/>
            <person name="Li E."/>
            <person name="Mao Z."/>
            <person name="Ling J."/>
            <person name="Yang Y."/>
            <person name="Yin W.B."/>
            <person name="Xie B."/>
        </authorList>
    </citation>
    <scope>NUCLEOTIDE SEQUENCE [LARGE SCALE GENOMIC DNA]</scope>
    <source>
        <strain evidence="4">170</strain>
    </source>
</reference>
<proteinExistence type="predicted"/>
<dbReference type="Proteomes" id="UP000078397">
    <property type="component" value="Unassembled WGS sequence"/>
</dbReference>
<feature type="transmembrane region" description="Helical" evidence="2">
    <location>
        <begin position="127"/>
        <end position="149"/>
    </location>
</feature>
<dbReference type="AlphaFoldDB" id="A0A179G546"/>
<sequence>MPQPHEPITAINKSPLLQVLTWLLLSITLFAAFARIGTKLVMVSKLKLDDHLAILATLAAVGQSIAVFVGCRKGHGAHFDTLTSAQISVALKSEYAANILFIAGLVLAKLSLASSATTFGLGNHRRAILRTSIGVIIWGAVALLVVMFQCQLPAPWNHINKSCINRAAFWTYFSVTNIITDIALVAIMVDVFRHMQASRARKVVVIGVFGSRVFMIPVIICQIAYSFKSMNSGDPTFDMWQYTVIMQVMQTLSIVTICVPAFKPFLESLESGQMSADDLRRQGKKGANGYSSDVVDYLSGRSNNTGPGVSNHSAVSASNEVPTTVTTSLSNKA</sequence>
<dbReference type="Pfam" id="PF20684">
    <property type="entry name" value="Fung_rhodopsin"/>
    <property type="match status" value="1"/>
</dbReference>
<evidence type="ECO:0000313" key="4">
    <source>
        <dbReference type="EMBL" id="OAQ72463.1"/>
    </source>
</evidence>
<dbReference type="OrthoDB" id="3918601at2759"/>
<accession>A0A179G546</accession>
<dbReference type="STRING" id="1380566.A0A179G546"/>
<name>A0A179G546_METCM</name>
<feature type="domain" description="Rhodopsin" evidence="3">
    <location>
        <begin position="34"/>
        <end position="267"/>
    </location>
</feature>